<dbReference type="InterPro" id="IPR049557">
    <property type="entry name" value="Transketolase_CS"/>
</dbReference>
<comment type="similarity">
    <text evidence="2">Belongs to the transketolase family.</text>
</comment>
<accession>A0A0S4MUJ3</accession>
<dbReference type="Proteomes" id="UP000182011">
    <property type="component" value="Unassembled WGS sequence"/>
</dbReference>
<organism evidence="7 8">
    <name type="scientific">Candidatus Kryptonium thompsonii</name>
    <dbReference type="NCBI Taxonomy" id="1633631"/>
    <lineage>
        <taxon>Bacteria</taxon>
        <taxon>Pseudomonadati</taxon>
        <taxon>Candidatus Kryptoniota</taxon>
        <taxon>Candidatus Kryptonium</taxon>
    </lineage>
</organism>
<dbReference type="InterPro" id="IPR005474">
    <property type="entry name" value="Transketolase_N"/>
</dbReference>
<dbReference type="RefSeq" id="WP_102134769.1">
    <property type="nucleotide sequence ID" value="NZ_CZVM01000018.1"/>
</dbReference>
<dbReference type="Gene3D" id="3.40.50.970">
    <property type="match status" value="1"/>
</dbReference>
<dbReference type="GO" id="GO:0046872">
    <property type="term" value="F:metal ion binding"/>
    <property type="evidence" value="ECO:0007669"/>
    <property type="project" value="UniProtKB-KW"/>
</dbReference>
<sequence>MQNSLIDLKVIATKIRIDIIKMLNKAGSGHPGGSLSCVEILVALFWEKIKRTPENALSPDRDRFILSKGHGVPALYAVLAHRGVIPYEELFTLRKINSRLQGHPSRLDLPYVEASTGSLGQGLSIAQGIALAGKIDGKKYRVYCLLGDGEMQEGQVWEAIMSAPKFKLDNLCAIVDYNKGQIDGYVKDVMNIEPLADKLRAFNWNVIEIDGHDFEQILSALDEAELVKGKPTFIIAHTVKGKGVSFMEDNHEWHGKAPNDEETKLALKELEEELNELLSQKAEVK</sequence>
<evidence type="ECO:0000256" key="1">
    <source>
        <dbReference type="ARBA" id="ARBA00001964"/>
    </source>
</evidence>
<dbReference type="EMBL" id="FAOP01000002">
    <property type="protein sequence ID" value="CUU01670.1"/>
    <property type="molecule type" value="Genomic_DNA"/>
</dbReference>
<dbReference type="InterPro" id="IPR029061">
    <property type="entry name" value="THDP-binding"/>
</dbReference>
<keyword evidence="4" id="KW-0479">Metal-binding</keyword>
<comment type="cofactor">
    <cofactor evidence="1">
        <name>thiamine diphosphate</name>
        <dbReference type="ChEBI" id="CHEBI:58937"/>
    </cofactor>
</comment>
<keyword evidence="5" id="KW-0786">Thiamine pyrophosphate</keyword>
<feature type="domain" description="Transketolase N-terminal" evidence="6">
    <location>
        <begin position="11"/>
        <end position="269"/>
    </location>
</feature>
<reference evidence="7 8" key="1">
    <citation type="submission" date="2015-11" db="EMBL/GenBank/DDBJ databases">
        <authorList>
            <person name="Zhang Y."/>
            <person name="Guo Z."/>
        </authorList>
    </citation>
    <scope>NUCLEOTIDE SEQUENCE [LARGE SCALE GENOMIC DNA]</scope>
    <source>
        <strain evidence="7">JGI-4</strain>
    </source>
</reference>
<name>A0A0P1LPK3_9BACT</name>
<dbReference type="STRING" id="1633631.GCA_001442925_00333"/>
<evidence type="ECO:0000313" key="7">
    <source>
        <dbReference type="EMBL" id="CUU01670.1"/>
    </source>
</evidence>
<dbReference type="Pfam" id="PF00456">
    <property type="entry name" value="Transketolase_N"/>
    <property type="match status" value="1"/>
</dbReference>
<dbReference type="PANTHER" id="PTHR47514:SF1">
    <property type="entry name" value="TRANSKETOLASE N-TERMINAL SECTION-RELATED"/>
    <property type="match status" value="1"/>
</dbReference>
<dbReference type="PANTHER" id="PTHR47514">
    <property type="entry name" value="TRANSKETOLASE N-TERMINAL SECTION-RELATED"/>
    <property type="match status" value="1"/>
</dbReference>
<keyword evidence="3" id="KW-0808">Transferase</keyword>
<evidence type="ECO:0000256" key="2">
    <source>
        <dbReference type="ARBA" id="ARBA00007131"/>
    </source>
</evidence>
<accession>A0A0N7MW19</accession>
<dbReference type="SUPFAM" id="SSF52518">
    <property type="entry name" value="Thiamin diphosphate-binding fold (THDP-binding)"/>
    <property type="match status" value="1"/>
</dbReference>
<accession>A0A0P1LPK3</accession>
<accession>A0A0P1LK35</accession>
<accession>A0A0P1P078</accession>
<evidence type="ECO:0000313" key="8">
    <source>
        <dbReference type="Proteomes" id="UP000182011"/>
    </source>
</evidence>
<accession>A0A0P1LYI8</accession>
<evidence type="ECO:0000256" key="3">
    <source>
        <dbReference type="ARBA" id="ARBA00022679"/>
    </source>
</evidence>
<accession>A0A0P1MJD9</accession>
<evidence type="ECO:0000256" key="5">
    <source>
        <dbReference type="ARBA" id="ARBA00023052"/>
    </source>
</evidence>
<proteinExistence type="inferred from homology"/>
<evidence type="ECO:0000256" key="4">
    <source>
        <dbReference type="ARBA" id="ARBA00022723"/>
    </source>
</evidence>
<evidence type="ECO:0000259" key="6">
    <source>
        <dbReference type="Pfam" id="PF00456"/>
    </source>
</evidence>
<gene>
    <name evidence="7" type="ORF">JGI4_00331</name>
</gene>
<dbReference type="PROSITE" id="PS00801">
    <property type="entry name" value="TRANSKETOLASE_1"/>
    <property type="match status" value="1"/>
</dbReference>
<dbReference type="AlphaFoldDB" id="A0A0P1LPK3"/>
<dbReference type="GO" id="GO:0016740">
    <property type="term" value="F:transferase activity"/>
    <property type="evidence" value="ECO:0007669"/>
    <property type="project" value="UniProtKB-KW"/>
</dbReference>
<dbReference type="CDD" id="cd02012">
    <property type="entry name" value="TPP_TK"/>
    <property type="match status" value="1"/>
</dbReference>
<accession>A0A0N7MQ33</accession>
<protein>
    <submittedName>
        <fullName evidence="7">Transketolase</fullName>
    </submittedName>
</protein>